<feature type="compositionally biased region" description="Polar residues" evidence="1">
    <location>
        <begin position="558"/>
        <end position="601"/>
    </location>
</feature>
<feature type="compositionally biased region" description="Low complexity" evidence="1">
    <location>
        <begin position="623"/>
        <end position="643"/>
    </location>
</feature>
<organism evidence="2 3">
    <name type="scientific">Sarocladium strictum</name>
    <name type="common">Black bundle disease fungus</name>
    <name type="synonym">Acremonium strictum</name>
    <dbReference type="NCBI Taxonomy" id="5046"/>
    <lineage>
        <taxon>Eukaryota</taxon>
        <taxon>Fungi</taxon>
        <taxon>Dikarya</taxon>
        <taxon>Ascomycota</taxon>
        <taxon>Pezizomycotina</taxon>
        <taxon>Sordariomycetes</taxon>
        <taxon>Hypocreomycetidae</taxon>
        <taxon>Hypocreales</taxon>
        <taxon>Sarocladiaceae</taxon>
        <taxon>Sarocladium</taxon>
    </lineage>
</organism>
<feature type="compositionally biased region" description="Low complexity" evidence="1">
    <location>
        <begin position="662"/>
        <end position="674"/>
    </location>
</feature>
<proteinExistence type="predicted"/>
<sequence>MMEVGDVLKFAELAWFVYDYGWSPELNANRQYNEFFRDVEQLAQSLEDLAGVVKTARQSFTSRCLTPPPATFGWDRDTLLDIIGDFDATLRECYRLIKQNKSYAAASGPIMGPLANVRWNAMVMPSVDRLRQRLLMHQAKIQHMLRPFEIDLHIRIHQDLAQRINDVHEDVRLTQAGVRTILREIQALKRHFDPSPLLDGEPTQQDNVPNTVSIPDVILERLEHSFAMHPERVSNSGGALPLRDMADAFVKNLDAASPLYESNGAFLEAEEDGHTATQYVALLTCQFLMPKMLDSDEVTQAPAVSHWPRYVQSLHQQLQNACLRFNQSMSAGSLMDEISDLEISPIWEEEAPAPYIESATLPAAIEHILELPLKIDYPRRWRKMNVFRYCDGTDRRFRLLLTAGNDNQPAAETRRVDFDLEHTSLVPRYASPDGKEPLEMVLKPRDEMFRLEFFTRSDLYLFQQALTGYEVVDNYMSYRVKTIFVADRSAQNMKQHASIQLWQPARLDGNRTTEDADVTDVEDDTDSFTSYARSPPTAYQSRSTSWSTEHTIPRRPVPTSSNRRQSSTNMNSIPTSQTRDSWNTQSGAASRSTALATSPSRSYPVLRRMAIGMGSPTQPQPPEQRQTRAPSSASLSSSNSSSSAGTVRRRDQGRQGSFSTQSMNTKATSMMSSATSRTVLISGGANTAPVGTLHCKPGEPMLVFFTRDIEAGVHGIVAVSLDQGVTANFHACGCTRMPNCQIATVEKAEQDHNSGDPLSVVRMGGVAGQTTWWDILSLAESMKSWRATAGPKDRENRAWQRVIRVSMYFEKVDERKEFSGYPCTCKLTSLEGGLMDCLHQGHRGRLGLVRENFRREMKDWYERRYRNQVNMLDRAQRLGPGND</sequence>
<reference evidence="2" key="1">
    <citation type="submission" date="2022-10" db="EMBL/GenBank/DDBJ databases">
        <title>Determination and structural analysis of whole genome sequence of Sarocladium strictum F4-1.</title>
        <authorList>
            <person name="Hu L."/>
            <person name="Jiang Y."/>
        </authorList>
    </citation>
    <scope>NUCLEOTIDE SEQUENCE</scope>
    <source>
        <strain evidence="2">F4-1</strain>
    </source>
</reference>
<accession>A0AA39GNI9</accession>
<evidence type="ECO:0000313" key="3">
    <source>
        <dbReference type="Proteomes" id="UP001175261"/>
    </source>
</evidence>
<protein>
    <submittedName>
        <fullName evidence="2">Uncharacterized protein</fullName>
    </submittedName>
</protein>
<dbReference type="EMBL" id="JAPDFR010000002">
    <property type="protein sequence ID" value="KAK0389709.1"/>
    <property type="molecule type" value="Genomic_DNA"/>
</dbReference>
<feature type="compositionally biased region" description="Polar residues" evidence="1">
    <location>
        <begin position="527"/>
        <end position="550"/>
    </location>
</feature>
<dbReference type="Proteomes" id="UP001175261">
    <property type="component" value="Unassembled WGS sequence"/>
</dbReference>
<feature type="region of interest" description="Disordered" evidence="1">
    <location>
        <begin position="508"/>
        <end position="674"/>
    </location>
</feature>
<keyword evidence="3" id="KW-1185">Reference proteome</keyword>
<evidence type="ECO:0000256" key="1">
    <source>
        <dbReference type="SAM" id="MobiDB-lite"/>
    </source>
</evidence>
<gene>
    <name evidence="2" type="ORF">NLU13_3282</name>
</gene>
<evidence type="ECO:0000313" key="2">
    <source>
        <dbReference type="EMBL" id="KAK0389709.1"/>
    </source>
</evidence>
<feature type="compositionally biased region" description="Acidic residues" evidence="1">
    <location>
        <begin position="515"/>
        <end position="526"/>
    </location>
</feature>
<name>A0AA39GNI9_SARSR</name>
<dbReference type="AlphaFoldDB" id="A0AA39GNI9"/>
<comment type="caution">
    <text evidence="2">The sequence shown here is derived from an EMBL/GenBank/DDBJ whole genome shotgun (WGS) entry which is preliminary data.</text>
</comment>